<dbReference type="GO" id="GO:0005886">
    <property type="term" value="C:plasma membrane"/>
    <property type="evidence" value="ECO:0007669"/>
    <property type="project" value="UniProtKB-SubCell"/>
</dbReference>
<keyword evidence="6 8" id="KW-0472">Membrane</keyword>
<feature type="transmembrane region" description="Helical" evidence="8">
    <location>
        <begin position="54"/>
        <end position="71"/>
    </location>
</feature>
<sequence>MNHTYQIITAFMGSLGFSILFNIKGRKLGYAAFGGMLAWVIYLLGGLWLSGEMMQYFISSIIVTFYSEICARIEKTPATTFLTAAIIPLVPGRALYYTMSYAIDGKFGEFAEYGSYTVSIAVAIAAGIMVASSLSRVFFALRSYEFRHHSM</sequence>
<dbReference type="AlphaFoldDB" id="A0A1G7V6P5"/>
<organism evidence="10 11">
    <name type="scientific">Desulfosporosinus hippei DSM 8344</name>
    <dbReference type="NCBI Taxonomy" id="1121419"/>
    <lineage>
        <taxon>Bacteria</taxon>
        <taxon>Bacillati</taxon>
        <taxon>Bacillota</taxon>
        <taxon>Clostridia</taxon>
        <taxon>Eubacteriales</taxon>
        <taxon>Desulfitobacteriaceae</taxon>
        <taxon>Desulfosporosinus</taxon>
    </lineage>
</organism>
<dbReference type="GO" id="GO:0015744">
    <property type="term" value="P:succinate transport"/>
    <property type="evidence" value="ECO:0007669"/>
    <property type="project" value="TreeGrafter"/>
</dbReference>
<dbReference type="InterPro" id="IPR050539">
    <property type="entry name" value="ThrE_Dicarb/AminoAcid_Exp"/>
</dbReference>
<feature type="transmembrane region" description="Helical" evidence="8">
    <location>
        <begin position="6"/>
        <end position="23"/>
    </location>
</feature>
<keyword evidence="2" id="KW-1003">Cell membrane</keyword>
<comment type="subcellular location">
    <subcellularLocation>
        <location evidence="1">Cell membrane</location>
        <topology evidence="1">Multi-pass membrane protein</topology>
    </subcellularLocation>
</comment>
<evidence type="ECO:0000256" key="7">
    <source>
        <dbReference type="ARBA" id="ARBA00034125"/>
    </source>
</evidence>
<evidence type="ECO:0000256" key="5">
    <source>
        <dbReference type="ARBA" id="ARBA00022989"/>
    </source>
</evidence>
<evidence type="ECO:0000256" key="8">
    <source>
        <dbReference type="SAM" id="Phobius"/>
    </source>
</evidence>
<dbReference type="PANTHER" id="PTHR34390:SF1">
    <property type="entry name" value="SUCCINATE TRANSPORTER SUBUNIT YJJB-RELATED"/>
    <property type="match status" value="1"/>
</dbReference>
<dbReference type="RefSeq" id="WP_092330567.1">
    <property type="nucleotide sequence ID" value="NZ_FNCP01000004.1"/>
</dbReference>
<feature type="transmembrane region" description="Helical" evidence="8">
    <location>
        <begin position="30"/>
        <end position="48"/>
    </location>
</feature>
<keyword evidence="4 8" id="KW-0812">Transmembrane</keyword>
<evidence type="ECO:0000259" key="9">
    <source>
        <dbReference type="Pfam" id="PF12821"/>
    </source>
</evidence>
<accession>A0A1G7V6P5</accession>
<feature type="transmembrane region" description="Helical" evidence="8">
    <location>
        <begin position="116"/>
        <end position="141"/>
    </location>
</feature>
<keyword evidence="3" id="KW-0997">Cell inner membrane</keyword>
<dbReference type="Pfam" id="PF12821">
    <property type="entry name" value="ThrE_2"/>
    <property type="match status" value="1"/>
</dbReference>
<evidence type="ECO:0000313" key="10">
    <source>
        <dbReference type="EMBL" id="SDG55171.1"/>
    </source>
</evidence>
<keyword evidence="5 8" id="KW-1133">Transmembrane helix</keyword>
<evidence type="ECO:0000256" key="1">
    <source>
        <dbReference type="ARBA" id="ARBA00004651"/>
    </source>
</evidence>
<evidence type="ECO:0000256" key="2">
    <source>
        <dbReference type="ARBA" id="ARBA00022475"/>
    </source>
</evidence>
<gene>
    <name evidence="10" type="ORF">SAMN05443529_10419</name>
</gene>
<dbReference type="EMBL" id="FNCP01000004">
    <property type="protein sequence ID" value="SDG55171.1"/>
    <property type="molecule type" value="Genomic_DNA"/>
</dbReference>
<dbReference type="OrthoDB" id="9810047at2"/>
<feature type="domain" description="Threonine/Serine exporter ThrE" evidence="9">
    <location>
        <begin position="6"/>
        <end position="133"/>
    </location>
</feature>
<dbReference type="STRING" id="1121419.SAMN05443529_10419"/>
<dbReference type="PANTHER" id="PTHR34390">
    <property type="entry name" value="UPF0442 PROTEIN YJJB-RELATED"/>
    <property type="match status" value="1"/>
</dbReference>
<evidence type="ECO:0000313" key="11">
    <source>
        <dbReference type="Proteomes" id="UP000198656"/>
    </source>
</evidence>
<name>A0A1G7V6P5_9FIRM</name>
<evidence type="ECO:0000256" key="4">
    <source>
        <dbReference type="ARBA" id="ARBA00022692"/>
    </source>
</evidence>
<dbReference type="Proteomes" id="UP000198656">
    <property type="component" value="Unassembled WGS sequence"/>
</dbReference>
<dbReference type="InterPro" id="IPR024528">
    <property type="entry name" value="ThrE_2"/>
</dbReference>
<comment type="similarity">
    <text evidence="7">Belongs to the ThrE exporter (TC 2.A.79) family.</text>
</comment>
<evidence type="ECO:0000256" key="6">
    <source>
        <dbReference type="ARBA" id="ARBA00023136"/>
    </source>
</evidence>
<feature type="transmembrane region" description="Helical" evidence="8">
    <location>
        <begin position="78"/>
        <end position="96"/>
    </location>
</feature>
<evidence type="ECO:0000256" key="3">
    <source>
        <dbReference type="ARBA" id="ARBA00022519"/>
    </source>
</evidence>
<reference evidence="11" key="1">
    <citation type="submission" date="2016-10" db="EMBL/GenBank/DDBJ databases">
        <authorList>
            <person name="Varghese N."/>
            <person name="Submissions S."/>
        </authorList>
    </citation>
    <scope>NUCLEOTIDE SEQUENCE [LARGE SCALE GENOMIC DNA]</scope>
    <source>
        <strain evidence="11">DSM 8344</strain>
    </source>
</reference>
<protein>
    <submittedName>
        <fullName evidence="10">Uncharacterized membrane protein YjjB, DUF3815 family</fullName>
    </submittedName>
</protein>
<keyword evidence="11" id="KW-1185">Reference proteome</keyword>
<proteinExistence type="inferred from homology"/>